<name>A0ABU1TC86_9SPHI</name>
<comment type="caution">
    <text evidence="2">The sequence shown here is derived from an EMBL/GenBank/DDBJ whole genome shotgun (WGS) entry which is preliminary data.</text>
</comment>
<feature type="region of interest" description="Disordered" evidence="1">
    <location>
        <begin position="1"/>
        <end position="20"/>
    </location>
</feature>
<evidence type="ECO:0000313" key="3">
    <source>
        <dbReference type="Proteomes" id="UP001247620"/>
    </source>
</evidence>
<evidence type="ECO:0000313" key="2">
    <source>
        <dbReference type="EMBL" id="MDR6942904.1"/>
    </source>
</evidence>
<reference evidence="2 3" key="1">
    <citation type="submission" date="2023-07" db="EMBL/GenBank/DDBJ databases">
        <title>Sorghum-associated microbial communities from plants grown in Nebraska, USA.</title>
        <authorList>
            <person name="Schachtman D."/>
        </authorList>
    </citation>
    <scope>NUCLEOTIDE SEQUENCE [LARGE SCALE GENOMIC DNA]</scope>
    <source>
        <strain evidence="2 3">3262</strain>
    </source>
</reference>
<dbReference type="EMBL" id="JAVDUU010000003">
    <property type="protein sequence ID" value="MDR6942904.1"/>
    <property type="molecule type" value="Genomic_DNA"/>
</dbReference>
<evidence type="ECO:0000256" key="1">
    <source>
        <dbReference type="SAM" id="MobiDB-lite"/>
    </source>
</evidence>
<dbReference type="Proteomes" id="UP001247620">
    <property type="component" value="Unassembled WGS sequence"/>
</dbReference>
<sequence length="32" mass="3600">MTVNDPLQGTHTGRKGFTDLWKGDVDNQNIQL</sequence>
<keyword evidence="3" id="KW-1185">Reference proteome</keyword>
<proteinExistence type="predicted"/>
<feature type="compositionally biased region" description="Polar residues" evidence="1">
    <location>
        <begin position="1"/>
        <end position="11"/>
    </location>
</feature>
<protein>
    <submittedName>
        <fullName evidence="2">Uncharacterized protein</fullName>
    </submittedName>
</protein>
<organism evidence="2 3">
    <name type="scientific">Mucilaginibacter pocheonensis</name>
    <dbReference type="NCBI Taxonomy" id="398050"/>
    <lineage>
        <taxon>Bacteria</taxon>
        <taxon>Pseudomonadati</taxon>
        <taxon>Bacteroidota</taxon>
        <taxon>Sphingobacteriia</taxon>
        <taxon>Sphingobacteriales</taxon>
        <taxon>Sphingobacteriaceae</taxon>
        <taxon>Mucilaginibacter</taxon>
    </lineage>
</organism>
<gene>
    <name evidence="2" type="ORF">J2W55_002757</name>
</gene>
<accession>A0ABU1TC86</accession>